<keyword evidence="2" id="KW-1185">Reference proteome</keyword>
<protein>
    <submittedName>
        <fullName evidence="1">Uncharacterized protein</fullName>
    </submittedName>
</protein>
<accession>A0A5B8MKG0</accession>
<sequence length="131" mass="14784">MSAASLIAYMNENGGSGNSAAASMAFEEWVDEHVSQIFWNTSEVKSIFEYFNNDAVMHQCLEYLAEKFEEMATASLTCQAVAAILSNTKNESVNYMMCEKLLPLIRDKQNKQIVLDCFSNRAVQMQVEDLF</sequence>
<evidence type="ECO:0000313" key="2">
    <source>
        <dbReference type="Proteomes" id="UP000316726"/>
    </source>
</evidence>
<organism evidence="1 2">
    <name type="scientific">Chloropicon primus</name>
    <dbReference type="NCBI Taxonomy" id="1764295"/>
    <lineage>
        <taxon>Eukaryota</taxon>
        <taxon>Viridiplantae</taxon>
        <taxon>Chlorophyta</taxon>
        <taxon>Chloropicophyceae</taxon>
        <taxon>Chloropicales</taxon>
        <taxon>Chloropicaceae</taxon>
        <taxon>Chloropicon</taxon>
    </lineage>
</organism>
<reference evidence="1 2" key="1">
    <citation type="submission" date="2018-07" db="EMBL/GenBank/DDBJ databases">
        <title>The complete nuclear genome of the prasinophyte Chloropicon primus (CCMP1205).</title>
        <authorList>
            <person name="Pombert J.-F."/>
            <person name="Otis C."/>
            <person name="Turmel M."/>
            <person name="Lemieux C."/>
        </authorList>
    </citation>
    <scope>NUCLEOTIDE SEQUENCE [LARGE SCALE GENOMIC DNA]</scope>
    <source>
        <strain evidence="1 2">CCMP1205</strain>
    </source>
</reference>
<name>A0A5B8MKG0_9CHLO</name>
<gene>
    <name evidence="1" type="ORF">A3770_03p23880</name>
</gene>
<proteinExistence type="predicted"/>
<dbReference type="EMBL" id="CP031036">
    <property type="protein sequence ID" value="QDZ19870.1"/>
    <property type="molecule type" value="Genomic_DNA"/>
</dbReference>
<dbReference type="Proteomes" id="UP000316726">
    <property type="component" value="Chromosome 3"/>
</dbReference>
<dbReference type="AlphaFoldDB" id="A0A5B8MKG0"/>
<evidence type="ECO:0000313" key="1">
    <source>
        <dbReference type="EMBL" id="QDZ19870.1"/>
    </source>
</evidence>